<dbReference type="EMBL" id="JARQWQ010000048">
    <property type="protein sequence ID" value="KAK2557739.1"/>
    <property type="molecule type" value="Genomic_DNA"/>
</dbReference>
<dbReference type="GO" id="GO:0005886">
    <property type="term" value="C:plasma membrane"/>
    <property type="evidence" value="ECO:0007669"/>
    <property type="project" value="UniProtKB-SubCell"/>
</dbReference>
<evidence type="ECO:0000256" key="4">
    <source>
        <dbReference type="ARBA" id="ARBA00022737"/>
    </source>
</evidence>
<evidence type="ECO:0000256" key="7">
    <source>
        <dbReference type="ARBA" id="ARBA00023180"/>
    </source>
</evidence>
<dbReference type="FunFam" id="2.60.40.10:FF:000005">
    <property type="entry name" value="Neuronal cell adhesion molecule"/>
    <property type="match status" value="1"/>
</dbReference>
<dbReference type="SMART" id="SM00408">
    <property type="entry name" value="IGc2"/>
    <property type="match status" value="3"/>
</dbReference>
<dbReference type="InterPro" id="IPR003599">
    <property type="entry name" value="Ig_sub"/>
</dbReference>
<gene>
    <name evidence="10" type="ORF">P5673_020104</name>
</gene>
<accession>A0AAD9QAQ6</accession>
<evidence type="ECO:0000313" key="11">
    <source>
        <dbReference type="Proteomes" id="UP001249851"/>
    </source>
</evidence>
<evidence type="ECO:0000256" key="8">
    <source>
        <dbReference type="ARBA" id="ARBA00023319"/>
    </source>
</evidence>
<evidence type="ECO:0000256" key="6">
    <source>
        <dbReference type="ARBA" id="ARBA00023157"/>
    </source>
</evidence>
<feature type="domain" description="Ig-like" evidence="9">
    <location>
        <begin position="101"/>
        <end position="183"/>
    </location>
</feature>
<evidence type="ECO:0000259" key="9">
    <source>
        <dbReference type="PROSITE" id="PS50835"/>
    </source>
</evidence>
<dbReference type="Proteomes" id="UP001249851">
    <property type="component" value="Unassembled WGS sequence"/>
</dbReference>
<feature type="domain" description="Ig-like" evidence="9">
    <location>
        <begin position="190"/>
        <end position="271"/>
    </location>
</feature>
<dbReference type="SMART" id="SM00409">
    <property type="entry name" value="IG"/>
    <property type="match status" value="3"/>
</dbReference>
<keyword evidence="8" id="KW-0393">Immunoglobulin domain</keyword>
<reference evidence="10" key="2">
    <citation type="journal article" date="2023" name="Science">
        <title>Genomic signatures of disease resistance in endangered staghorn corals.</title>
        <authorList>
            <person name="Vollmer S.V."/>
            <person name="Selwyn J.D."/>
            <person name="Despard B.A."/>
            <person name="Roesel C.L."/>
        </authorList>
    </citation>
    <scope>NUCLEOTIDE SEQUENCE</scope>
    <source>
        <strain evidence="10">K2</strain>
    </source>
</reference>
<dbReference type="PANTHER" id="PTHR12231">
    <property type="entry name" value="CTX-RELATED TYPE I TRANSMEMBRANE PROTEIN"/>
    <property type="match status" value="1"/>
</dbReference>
<dbReference type="AlphaFoldDB" id="A0AAD9QAQ6"/>
<feature type="domain" description="Ig-like" evidence="9">
    <location>
        <begin position="279"/>
        <end position="365"/>
    </location>
</feature>
<evidence type="ECO:0000256" key="2">
    <source>
        <dbReference type="ARBA" id="ARBA00022475"/>
    </source>
</evidence>
<protein>
    <submittedName>
        <fullName evidence="10">Hemicentin-1</fullName>
    </submittedName>
</protein>
<keyword evidence="4" id="KW-0677">Repeat</keyword>
<keyword evidence="6" id="KW-1015">Disulfide bond</keyword>
<evidence type="ECO:0000256" key="5">
    <source>
        <dbReference type="ARBA" id="ARBA00023136"/>
    </source>
</evidence>
<dbReference type="Gene3D" id="2.60.40.10">
    <property type="entry name" value="Immunoglobulins"/>
    <property type="match status" value="3"/>
</dbReference>
<dbReference type="InterPro" id="IPR007110">
    <property type="entry name" value="Ig-like_dom"/>
</dbReference>
<reference evidence="10" key="1">
    <citation type="journal article" date="2023" name="G3 (Bethesda)">
        <title>Whole genome assembly and annotation of the endangered Caribbean coral Acropora cervicornis.</title>
        <authorList>
            <person name="Selwyn J.D."/>
            <person name="Vollmer S.V."/>
        </authorList>
    </citation>
    <scope>NUCLEOTIDE SEQUENCE</scope>
    <source>
        <strain evidence="10">K2</strain>
    </source>
</reference>
<dbReference type="PROSITE" id="PS50835">
    <property type="entry name" value="IG_LIKE"/>
    <property type="match status" value="3"/>
</dbReference>
<keyword evidence="5" id="KW-0472">Membrane</keyword>
<dbReference type="InterPro" id="IPR051170">
    <property type="entry name" value="Neural/epithelial_adhesion"/>
</dbReference>
<comment type="caution">
    <text evidence="10">The sequence shown here is derived from an EMBL/GenBank/DDBJ whole genome shotgun (WGS) entry which is preliminary data.</text>
</comment>
<organism evidence="10 11">
    <name type="scientific">Acropora cervicornis</name>
    <name type="common">Staghorn coral</name>
    <dbReference type="NCBI Taxonomy" id="6130"/>
    <lineage>
        <taxon>Eukaryota</taxon>
        <taxon>Metazoa</taxon>
        <taxon>Cnidaria</taxon>
        <taxon>Anthozoa</taxon>
        <taxon>Hexacorallia</taxon>
        <taxon>Scleractinia</taxon>
        <taxon>Astrocoeniina</taxon>
        <taxon>Acroporidae</taxon>
        <taxon>Acropora</taxon>
    </lineage>
</organism>
<sequence>MITSKDREIEDRLASVRQGLSDAPKWEKPKKGVLAGFKVRNKAGESKLKRYTRNINGANLNKSANIEEILEDVVSSSFKKICHGRGIPGIKGEPGESISTPKITLSSTELTVTKSDSASLLCYASGNPAPRVAWSRENGVLPHHKTRETSDGLLQIDDARLEDAGKYKCVAQNILGREEKVISLIVQSSPKISLVYGPVYVEKGKNITLPVCHVTGFHPPVLQWIKIQGSLVQERAAVNGGQLSIQTVEKNDSGSYKCLASNKLGQDSGVTHLIVVELPRFVVRPPFQYSVNSPANLTVHCKATGNPQPRVTWMKADGELPVERSSTYSNGTLKLWNVKKGDSGVYICEASSNAVFKSYSTMKLTVEKG</sequence>
<dbReference type="InterPro" id="IPR003598">
    <property type="entry name" value="Ig_sub2"/>
</dbReference>
<dbReference type="InterPro" id="IPR013783">
    <property type="entry name" value="Ig-like_fold"/>
</dbReference>
<dbReference type="InterPro" id="IPR036179">
    <property type="entry name" value="Ig-like_dom_sf"/>
</dbReference>
<keyword evidence="7" id="KW-0325">Glycoprotein</keyword>
<keyword evidence="3" id="KW-0732">Signal</keyword>
<evidence type="ECO:0000313" key="10">
    <source>
        <dbReference type="EMBL" id="KAK2557739.1"/>
    </source>
</evidence>
<dbReference type="Pfam" id="PF13927">
    <property type="entry name" value="Ig_3"/>
    <property type="match status" value="3"/>
</dbReference>
<dbReference type="SUPFAM" id="SSF48726">
    <property type="entry name" value="Immunoglobulin"/>
    <property type="match status" value="3"/>
</dbReference>
<keyword evidence="2" id="KW-1003">Cell membrane</keyword>
<proteinExistence type="predicted"/>
<keyword evidence="11" id="KW-1185">Reference proteome</keyword>
<evidence type="ECO:0000256" key="3">
    <source>
        <dbReference type="ARBA" id="ARBA00022729"/>
    </source>
</evidence>
<comment type="subcellular location">
    <subcellularLocation>
        <location evidence="1">Cell membrane</location>
    </subcellularLocation>
</comment>
<name>A0AAD9QAQ6_ACRCE</name>
<evidence type="ECO:0000256" key="1">
    <source>
        <dbReference type="ARBA" id="ARBA00004236"/>
    </source>
</evidence>
<dbReference type="PANTHER" id="PTHR12231:SF253">
    <property type="entry name" value="DPR-INTERACTING PROTEIN ETA, ISOFORM B-RELATED"/>
    <property type="match status" value="1"/>
</dbReference>